<dbReference type="GeneID" id="94825837"/>
<comment type="caution">
    <text evidence="1">The sequence shown here is derived from an EMBL/GenBank/DDBJ whole genome shotgun (WGS) entry which is preliminary data.</text>
</comment>
<reference evidence="1" key="1">
    <citation type="submission" date="2016-10" db="EMBL/GenBank/DDBJ databases">
        <authorList>
            <person name="Benchimol M."/>
            <person name="Almeida L.G."/>
            <person name="Vasconcelos A.T."/>
            <person name="Perreira-Neves A."/>
            <person name="Rosa I.A."/>
            <person name="Tasca T."/>
            <person name="Bogo M.R."/>
            <person name="de Souza W."/>
        </authorList>
    </citation>
    <scope>NUCLEOTIDE SEQUENCE [LARGE SCALE GENOMIC DNA]</scope>
    <source>
        <strain evidence="1">K</strain>
    </source>
</reference>
<dbReference type="RefSeq" id="XP_068367271.1">
    <property type="nucleotide sequence ID" value="XM_068491133.1"/>
</dbReference>
<sequence>MSALIPIKEGQMNFVTPPSFVQLALELESPSKVSSIVDYLSDSLAALHLRMRSPSEFEFDRKHLIVHDLPKNSAKSLTDAAEYSGLHFTPNQDEAFASIAIHDNIVVLNASHRFCDGGFFKFLLSNFPNPPKLWKSDEDWLKSLKDTSRLVPRFTSDIFGARANDAPPMKAIPFDPKVTRFVPKMIPSQNSQYRQIKEIRMLSNEFATYNKAKNAPSSLTESMWMANYFALSALNYDKHGKEFFDNFKVHTVVDLRPYLGYKPDFLSCYHCAHIAPGVSQIKSNDKIADVGKKIKNDLQRLLKEGYQYSTLKAETSGPLYYGINGSLSQIGRLELKRPIIDAHISIRLDASKQQSPEKCIGTLGMFSWSVSSPEPSKNHFVTQIGYSGNELPEEDVNKSTKRIEYFLKNISHQQTIKEVFDIIKKVE</sequence>
<evidence type="ECO:0000313" key="1">
    <source>
        <dbReference type="EMBL" id="OHT14135.1"/>
    </source>
</evidence>
<accession>A0A1J4KS74</accession>
<organism evidence="1 2">
    <name type="scientific">Tritrichomonas foetus</name>
    <dbReference type="NCBI Taxonomy" id="1144522"/>
    <lineage>
        <taxon>Eukaryota</taxon>
        <taxon>Metamonada</taxon>
        <taxon>Parabasalia</taxon>
        <taxon>Tritrichomonadida</taxon>
        <taxon>Tritrichomonadidae</taxon>
        <taxon>Tritrichomonas</taxon>
    </lineage>
</organism>
<name>A0A1J4KS74_9EUKA</name>
<dbReference type="EMBL" id="MLAK01000421">
    <property type="protein sequence ID" value="OHT14135.1"/>
    <property type="molecule type" value="Genomic_DNA"/>
</dbReference>
<dbReference type="VEuPathDB" id="TrichDB:TRFO_03170"/>
<dbReference type="Proteomes" id="UP000179807">
    <property type="component" value="Unassembled WGS sequence"/>
</dbReference>
<gene>
    <name evidence="1" type="ORF">TRFO_03170</name>
</gene>
<protein>
    <submittedName>
        <fullName evidence="1">Uncharacterized protein</fullName>
    </submittedName>
</protein>
<keyword evidence="2" id="KW-1185">Reference proteome</keyword>
<dbReference type="OrthoDB" id="10523533at2759"/>
<dbReference type="AlphaFoldDB" id="A0A1J4KS74"/>
<proteinExistence type="predicted"/>
<evidence type="ECO:0000313" key="2">
    <source>
        <dbReference type="Proteomes" id="UP000179807"/>
    </source>
</evidence>